<evidence type="ECO:0000256" key="2">
    <source>
        <dbReference type="ARBA" id="ARBA00022630"/>
    </source>
</evidence>
<accession>A0AA41YR73</accession>
<keyword evidence="2 5" id="KW-0285">Flavoprotein</keyword>
<dbReference type="EMBL" id="JAPDNT010000024">
    <property type="protein sequence ID" value="MCW3476818.1"/>
    <property type="molecule type" value="Genomic_DNA"/>
</dbReference>
<dbReference type="GO" id="GO:0016491">
    <property type="term" value="F:oxidoreductase activity"/>
    <property type="evidence" value="ECO:0007669"/>
    <property type="project" value="UniProtKB-UniRule"/>
</dbReference>
<gene>
    <name evidence="7" type="ORF">OL599_19815</name>
</gene>
<evidence type="ECO:0000259" key="6">
    <source>
        <dbReference type="Pfam" id="PF00881"/>
    </source>
</evidence>
<evidence type="ECO:0000256" key="5">
    <source>
        <dbReference type="PIRNR" id="PIRNR005426"/>
    </source>
</evidence>
<dbReference type="AlphaFoldDB" id="A0AA41YR73"/>
<evidence type="ECO:0000313" key="8">
    <source>
        <dbReference type="Proteomes" id="UP001165679"/>
    </source>
</evidence>
<dbReference type="SUPFAM" id="SSF55469">
    <property type="entry name" value="FMN-dependent nitroreductase-like"/>
    <property type="match status" value="1"/>
</dbReference>
<name>A0AA41YR73_9PROT</name>
<protein>
    <submittedName>
        <fullName evidence="7">Nitroreductase family protein</fullName>
    </submittedName>
</protein>
<evidence type="ECO:0000256" key="3">
    <source>
        <dbReference type="ARBA" id="ARBA00022643"/>
    </source>
</evidence>
<keyword evidence="3 5" id="KW-0288">FMN</keyword>
<keyword evidence="4 5" id="KW-0560">Oxidoreductase</keyword>
<dbReference type="PANTHER" id="PTHR43425:SF2">
    <property type="entry name" value="OXYGEN-INSENSITIVE NADPH NITROREDUCTASE"/>
    <property type="match status" value="1"/>
</dbReference>
<dbReference type="Pfam" id="PF00881">
    <property type="entry name" value="Nitroreductase"/>
    <property type="match status" value="1"/>
</dbReference>
<comment type="similarity">
    <text evidence="1 5">Belongs to the flavin oxidoreductase frp family.</text>
</comment>
<dbReference type="Gene3D" id="3.40.109.10">
    <property type="entry name" value="NADH Oxidase"/>
    <property type="match status" value="1"/>
</dbReference>
<dbReference type="InterPro" id="IPR029479">
    <property type="entry name" value="Nitroreductase"/>
</dbReference>
<dbReference type="PANTHER" id="PTHR43425">
    <property type="entry name" value="OXYGEN-INSENSITIVE NADPH NITROREDUCTASE"/>
    <property type="match status" value="1"/>
</dbReference>
<dbReference type="PIRSF" id="PIRSF005426">
    <property type="entry name" value="Frp"/>
    <property type="match status" value="1"/>
</dbReference>
<reference evidence="7" key="1">
    <citation type="submission" date="2022-09" db="EMBL/GenBank/DDBJ databases">
        <title>Rhodovastum sp. nov. RN2-1 isolated from soil in Seongnam, South Korea.</title>
        <authorList>
            <person name="Le N.T."/>
        </authorList>
    </citation>
    <scope>NUCLEOTIDE SEQUENCE</scope>
    <source>
        <strain evidence="7">RN2-1</strain>
    </source>
</reference>
<reference evidence="7" key="2">
    <citation type="submission" date="2022-10" db="EMBL/GenBank/DDBJ databases">
        <authorList>
            <person name="Trinh H.N."/>
        </authorList>
    </citation>
    <scope>NUCLEOTIDE SEQUENCE</scope>
    <source>
        <strain evidence="7">RN2-1</strain>
    </source>
</reference>
<dbReference type="Proteomes" id="UP001165679">
    <property type="component" value="Unassembled WGS sequence"/>
</dbReference>
<sequence>MTDDLADLLRARFGIAPDVPAELAGQATLAGIAGHRSIRAFAPRPVAPELVRTLAAVALSAPTKSDLQQADIVIVEDPGRRAALAALLADNPWVGNAPAFAVFCGNNRRQRRLHELRGHPFANDHLDAFFNAAVDAAIVLATFVTAAEAAGLGTCPISAIRNHADTVAGLLSLPAYVFPVAGLCIGWPAHPGTISPRLPLAATVHVDTHGDAGLDADIAEYDARRNAGKPFASRRRDDLFGAGTPYSWSEDKARQYAQPERTGWGRFVRAKGFRLD</sequence>
<evidence type="ECO:0000256" key="1">
    <source>
        <dbReference type="ARBA" id="ARBA00008366"/>
    </source>
</evidence>
<feature type="domain" description="Nitroreductase" evidence="6">
    <location>
        <begin position="32"/>
        <end position="187"/>
    </location>
</feature>
<organism evidence="7 8">
    <name type="scientific">Limobrevibacterium gyesilva</name>
    <dbReference type="NCBI Taxonomy" id="2991712"/>
    <lineage>
        <taxon>Bacteria</taxon>
        <taxon>Pseudomonadati</taxon>
        <taxon>Pseudomonadota</taxon>
        <taxon>Alphaproteobacteria</taxon>
        <taxon>Acetobacterales</taxon>
        <taxon>Acetobacteraceae</taxon>
        <taxon>Limobrevibacterium</taxon>
    </lineage>
</organism>
<comment type="caution">
    <text evidence="7">The sequence shown here is derived from an EMBL/GenBank/DDBJ whole genome shotgun (WGS) entry which is preliminary data.</text>
</comment>
<evidence type="ECO:0000256" key="4">
    <source>
        <dbReference type="ARBA" id="ARBA00023002"/>
    </source>
</evidence>
<evidence type="ECO:0000313" key="7">
    <source>
        <dbReference type="EMBL" id="MCW3476818.1"/>
    </source>
</evidence>
<dbReference type="InterPro" id="IPR000415">
    <property type="entry name" value="Nitroreductase-like"/>
</dbReference>
<dbReference type="RefSeq" id="WP_264715654.1">
    <property type="nucleotide sequence ID" value="NZ_JAPDNT010000024.1"/>
</dbReference>
<keyword evidence="5" id="KW-0521">NADP</keyword>
<proteinExistence type="inferred from homology"/>
<dbReference type="InterPro" id="IPR016446">
    <property type="entry name" value="Flavin_OxRdtase_Frp"/>
</dbReference>
<keyword evidence="8" id="KW-1185">Reference proteome</keyword>